<dbReference type="Pfam" id="PF10025">
    <property type="entry name" value="DUF2267"/>
    <property type="match status" value="1"/>
</dbReference>
<keyword evidence="2" id="KW-1185">Reference proteome</keyword>
<gene>
    <name evidence="1" type="ORF">RNC47_04610</name>
</gene>
<evidence type="ECO:0000313" key="2">
    <source>
        <dbReference type="Proteomes" id="UP001183420"/>
    </source>
</evidence>
<proteinExistence type="predicted"/>
<sequence length="128" mass="13820">MSYGEFVATVRDRGEYPNDEAERVVEAVLSTLGERLPPHSSSHLGDQLPAELALILDNAADGSGRSWGVEEFVAHVAENADEDEETAETDTRVVFSAISDQVSGGEMNKLLSQLPSGYAELFGYSELT</sequence>
<dbReference type="InterPro" id="IPR018727">
    <property type="entry name" value="DUF2267"/>
</dbReference>
<protein>
    <submittedName>
        <fullName evidence="1">DUF2267 domain-containing protein</fullName>
    </submittedName>
</protein>
<organism evidence="1 2">
    <name type="scientific">Streptomyces millisiae</name>
    <dbReference type="NCBI Taxonomy" id="3075542"/>
    <lineage>
        <taxon>Bacteria</taxon>
        <taxon>Bacillati</taxon>
        <taxon>Actinomycetota</taxon>
        <taxon>Actinomycetes</taxon>
        <taxon>Kitasatosporales</taxon>
        <taxon>Streptomycetaceae</taxon>
        <taxon>Streptomyces</taxon>
    </lineage>
</organism>
<reference evidence="2" key="1">
    <citation type="submission" date="2023-07" db="EMBL/GenBank/DDBJ databases">
        <title>30 novel species of actinomycetes from the DSMZ collection.</title>
        <authorList>
            <person name="Nouioui I."/>
        </authorList>
    </citation>
    <scope>NUCLEOTIDE SEQUENCE [LARGE SCALE GENOMIC DNA]</scope>
    <source>
        <strain evidence="2">DSM 44918</strain>
    </source>
</reference>
<comment type="caution">
    <text evidence="1">The sequence shown here is derived from an EMBL/GenBank/DDBJ whole genome shotgun (WGS) entry which is preliminary data.</text>
</comment>
<dbReference type="Gene3D" id="1.10.490.110">
    <property type="entry name" value="Uncharacterized conserved protein DUF2267"/>
    <property type="match status" value="1"/>
</dbReference>
<dbReference type="RefSeq" id="WP_311595725.1">
    <property type="nucleotide sequence ID" value="NZ_JAVREM010000003.1"/>
</dbReference>
<evidence type="ECO:0000313" key="1">
    <source>
        <dbReference type="EMBL" id="MDT0317621.1"/>
    </source>
</evidence>
<accession>A0ABU2LJ65</accession>
<dbReference type="Proteomes" id="UP001183420">
    <property type="component" value="Unassembled WGS sequence"/>
</dbReference>
<dbReference type="EMBL" id="JAVREM010000003">
    <property type="protein sequence ID" value="MDT0317621.1"/>
    <property type="molecule type" value="Genomic_DNA"/>
</dbReference>
<name>A0ABU2LJ65_9ACTN</name>
<dbReference type="InterPro" id="IPR038282">
    <property type="entry name" value="DUF2267_sf"/>
</dbReference>